<sequence>MKEYSRRDFIKGAAAGAVGLAGLSLIGGCSTAPASSPQDKELTWDQETDVIVVGTGTVITAAIAACEMGVASITVLEKDENIFGGTSITSGGGYALPGFLNDFKEENNGDSREKCLSYMQAVGEDRMSLTVMESFVDHAQEYCDWTKQTLGWSRFIHSGAHNDYYDRYPDSIVVGRGSAFPLDADNQMMMAGAQWKQYREYVETHDQIQLMMGTAAEELIADENHKVIGLVARQGEKTLRIKANKGVILGTGGFDYNEAMRRNHLSFPLYRSCSSPNNTGDGQKMGARLGAQLALMDRYLGVPFIYDNPVWNKGDDRNYGIMATSALADWACYLKFPHAICVNAKGERFADESREYDVFSRAFSAYDTGTLNFANIPGYFICDADYTSQFKLPGGATVDALPDYITRYDTLEALAEGMGIDKEGLLKQVEAFNGYVDAGVDPQWHRGESENALRTLQSNTYVALPEADFSQFTTLTATLGKIEKAPFYCCRYVPGTCGTRGGLLTDGNAQVLDQDNNVIEGLYAAGTCSTGVAGYWAGGACISQGCVMAYVAAKHLAGK</sequence>
<dbReference type="PROSITE" id="PS51318">
    <property type="entry name" value="TAT"/>
    <property type="match status" value="1"/>
</dbReference>
<keyword evidence="4" id="KW-0560">Oxidoreductase</keyword>
<dbReference type="InterPro" id="IPR003953">
    <property type="entry name" value="FAD-dep_OxRdtase_2_FAD-bd"/>
</dbReference>
<gene>
    <name evidence="6" type="ORF">DWY25_00115</name>
</gene>
<dbReference type="InterPro" id="IPR027477">
    <property type="entry name" value="Succ_DH/fumarate_Rdtase_cat_sf"/>
</dbReference>
<accession>A0A412G5Y3</accession>
<keyword evidence="3" id="KW-0274">FAD</keyword>
<dbReference type="GO" id="GO:0008202">
    <property type="term" value="P:steroid metabolic process"/>
    <property type="evidence" value="ECO:0007669"/>
    <property type="project" value="UniProtKB-ARBA"/>
</dbReference>
<dbReference type="GeneID" id="83013816"/>
<dbReference type="RefSeq" id="WP_117892178.1">
    <property type="nucleotide sequence ID" value="NZ_CABJCV010000001.1"/>
</dbReference>
<dbReference type="EMBL" id="QRUP01000001">
    <property type="protein sequence ID" value="RGR76730.1"/>
    <property type="molecule type" value="Genomic_DNA"/>
</dbReference>
<organism evidence="6 7">
    <name type="scientific">Holdemania filiformis</name>
    <dbReference type="NCBI Taxonomy" id="61171"/>
    <lineage>
        <taxon>Bacteria</taxon>
        <taxon>Bacillati</taxon>
        <taxon>Bacillota</taxon>
        <taxon>Erysipelotrichia</taxon>
        <taxon>Erysipelotrichales</taxon>
        <taxon>Erysipelotrichaceae</taxon>
        <taxon>Holdemania</taxon>
    </lineage>
</organism>
<comment type="caution">
    <text evidence="6">The sequence shown here is derived from an EMBL/GenBank/DDBJ whole genome shotgun (WGS) entry which is preliminary data.</text>
</comment>
<dbReference type="InterPro" id="IPR036188">
    <property type="entry name" value="FAD/NAD-bd_sf"/>
</dbReference>
<dbReference type="PANTHER" id="PTHR43400">
    <property type="entry name" value="FUMARATE REDUCTASE"/>
    <property type="match status" value="1"/>
</dbReference>
<dbReference type="SUPFAM" id="SSF51905">
    <property type="entry name" value="FAD/NAD(P)-binding domain"/>
    <property type="match status" value="1"/>
</dbReference>
<evidence type="ECO:0000313" key="6">
    <source>
        <dbReference type="EMBL" id="RGR76730.1"/>
    </source>
</evidence>
<evidence type="ECO:0000256" key="4">
    <source>
        <dbReference type="ARBA" id="ARBA00023002"/>
    </source>
</evidence>
<reference evidence="6 7" key="1">
    <citation type="submission" date="2018-08" db="EMBL/GenBank/DDBJ databases">
        <title>A genome reference for cultivated species of the human gut microbiota.</title>
        <authorList>
            <person name="Zou Y."/>
            <person name="Xue W."/>
            <person name="Luo G."/>
        </authorList>
    </citation>
    <scope>NUCLEOTIDE SEQUENCE [LARGE SCALE GENOMIC DNA]</scope>
    <source>
        <strain evidence="6 7">AF24-29</strain>
    </source>
</reference>
<dbReference type="PROSITE" id="PS51257">
    <property type="entry name" value="PROKAR_LIPOPROTEIN"/>
    <property type="match status" value="1"/>
</dbReference>
<evidence type="ECO:0000256" key="2">
    <source>
        <dbReference type="ARBA" id="ARBA00022630"/>
    </source>
</evidence>
<dbReference type="SUPFAM" id="SSF56425">
    <property type="entry name" value="Succinate dehydrogenase/fumarate reductase flavoprotein, catalytic domain"/>
    <property type="match status" value="1"/>
</dbReference>
<evidence type="ECO:0000256" key="1">
    <source>
        <dbReference type="ARBA" id="ARBA00001974"/>
    </source>
</evidence>
<dbReference type="Gene3D" id="3.90.700.10">
    <property type="entry name" value="Succinate dehydrogenase/fumarate reductase flavoprotein, catalytic domain"/>
    <property type="match status" value="1"/>
</dbReference>
<evidence type="ECO:0000313" key="7">
    <source>
        <dbReference type="Proteomes" id="UP000284178"/>
    </source>
</evidence>
<keyword evidence="2" id="KW-0285">Flavoprotein</keyword>
<proteinExistence type="predicted"/>
<evidence type="ECO:0000259" key="5">
    <source>
        <dbReference type="Pfam" id="PF00890"/>
    </source>
</evidence>
<dbReference type="InterPro" id="IPR050315">
    <property type="entry name" value="FAD-oxidoreductase_2"/>
</dbReference>
<dbReference type="GO" id="GO:0033765">
    <property type="term" value="F:steroid dehydrogenase activity, acting on the CH-CH group of donors"/>
    <property type="evidence" value="ECO:0007669"/>
    <property type="project" value="UniProtKB-ARBA"/>
</dbReference>
<dbReference type="AlphaFoldDB" id="A0A412G5Y3"/>
<dbReference type="Proteomes" id="UP000284178">
    <property type="component" value="Unassembled WGS sequence"/>
</dbReference>
<dbReference type="NCBIfam" id="TIGR01409">
    <property type="entry name" value="TAT_signal_seq"/>
    <property type="match status" value="1"/>
</dbReference>
<dbReference type="PANTHER" id="PTHR43400:SF10">
    <property type="entry name" value="3-OXOSTEROID 1-DEHYDROGENASE"/>
    <property type="match status" value="1"/>
</dbReference>
<dbReference type="InterPro" id="IPR006311">
    <property type="entry name" value="TAT_signal"/>
</dbReference>
<dbReference type="InterPro" id="IPR019546">
    <property type="entry name" value="TAT_signal_bac_arc"/>
</dbReference>
<name>A0A412G5Y3_9FIRM</name>
<dbReference type="Gene3D" id="3.50.50.60">
    <property type="entry name" value="FAD/NAD(P)-binding domain"/>
    <property type="match status" value="2"/>
</dbReference>
<dbReference type="Pfam" id="PF00890">
    <property type="entry name" value="FAD_binding_2"/>
    <property type="match status" value="1"/>
</dbReference>
<comment type="cofactor">
    <cofactor evidence="1">
        <name>FAD</name>
        <dbReference type="ChEBI" id="CHEBI:57692"/>
    </cofactor>
</comment>
<evidence type="ECO:0000256" key="3">
    <source>
        <dbReference type="ARBA" id="ARBA00022827"/>
    </source>
</evidence>
<keyword evidence="7" id="KW-1185">Reference proteome</keyword>
<feature type="domain" description="FAD-dependent oxidoreductase 2 FAD-binding" evidence="5">
    <location>
        <begin position="49"/>
        <end position="540"/>
    </location>
</feature>
<protein>
    <submittedName>
        <fullName evidence="6">FAD-binding protein</fullName>
    </submittedName>
</protein>